<keyword evidence="5" id="KW-1133">Transmembrane helix</keyword>
<dbReference type="PROSITE" id="PS51904">
    <property type="entry name" value="GLYCOSYL_HYDROL_F25_2"/>
    <property type="match status" value="1"/>
</dbReference>
<evidence type="ECO:0000313" key="7">
    <source>
        <dbReference type="Proteomes" id="UP000823862"/>
    </source>
</evidence>
<comment type="similarity">
    <text evidence="1">Belongs to the glycosyl hydrolase 25 family.</text>
</comment>
<evidence type="ECO:0000256" key="5">
    <source>
        <dbReference type="SAM" id="Phobius"/>
    </source>
</evidence>
<dbReference type="SMART" id="SM00641">
    <property type="entry name" value="Glyco_25"/>
    <property type="match status" value="1"/>
</dbReference>
<dbReference type="InterPro" id="IPR018077">
    <property type="entry name" value="Glyco_hydro_fam25_subgr"/>
</dbReference>
<evidence type="ECO:0000256" key="2">
    <source>
        <dbReference type="ARBA" id="ARBA00022801"/>
    </source>
</evidence>
<keyword evidence="3" id="KW-0326">Glycosidase</keyword>
<reference evidence="6" key="2">
    <citation type="submission" date="2021-04" db="EMBL/GenBank/DDBJ databases">
        <authorList>
            <person name="Gilroy R."/>
        </authorList>
    </citation>
    <scope>NUCLEOTIDE SEQUENCE</scope>
    <source>
        <strain evidence="6">ChiHjej12B11-9795</strain>
    </source>
</reference>
<comment type="caution">
    <text evidence="6">The sequence shown here is derived from an EMBL/GenBank/DDBJ whole genome shotgun (WGS) entry which is preliminary data.</text>
</comment>
<accession>A0A9D2HSN2</accession>
<dbReference type="GO" id="GO:0016052">
    <property type="term" value="P:carbohydrate catabolic process"/>
    <property type="evidence" value="ECO:0007669"/>
    <property type="project" value="TreeGrafter"/>
</dbReference>
<feature type="transmembrane region" description="Helical" evidence="5">
    <location>
        <begin position="44"/>
        <end position="65"/>
    </location>
</feature>
<evidence type="ECO:0000256" key="3">
    <source>
        <dbReference type="ARBA" id="ARBA00023295"/>
    </source>
</evidence>
<feature type="compositionally biased region" description="Basic residues" evidence="4">
    <location>
        <begin position="7"/>
        <end position="29"/>
    </location>
</feature>
<reference evidence="6" key="1">
    <citation type="journal article" date="2021" name="PeerJ">
        <title>Extensive microbial diversity within the chicken gut microbiome revealed by metagenomics and culture.</title>
        <authorList>
            <person name="Gilroy R."/>
            <person name="Ravi A."/>
            <person name="Getino M."/>
            <person name="Pursley I."/>
            <person name="Horton D.L."/>
            <person name="Alikhan N.F."/>
            <person name="Baker D."/>
            <person name="Gharbi K."/>
            <person name="Hall N."/>
            <person name="Watson M."/>
            <person name="Adriaenssens E.M."/>
            <person name="Foster-Nyarko E."/>
            <person name="Jarju S."/>
            <person name="Secka A."/>
            <person name="Antonio M."/>
            <person name="Oren A."/>
            <person name="Chaudhuri R.R."/>
            <person name="La Ragione R."/>
            <person name="Hildebrand F."/>
            <person name="Pallen M.J."/>
        </authorList>
    </citation>
    <scope>NUCLEOTIDE SEQUENCE</scope>
    <source>
        <strain evidence="6">ChiHjej12B11-9795</strain>
    </source>
</reference>
<sequence length="298" mass="34334">MVSKTTRPSRGKGKTPVRRSSVPRKQKGKKSVKASASVYVMPVWLRNVLAGILILLFSAGFYYFFIRPYAYRWKPCYGFKGYGVCLPSHYEVHGIDISHYQGDIDWNLLARQQQERFPIRFVFMKATEGGDHSDETFASNFAEARRHGFIRGAYHFFIPRTDAIQQADFFIRTVRLDSADLPPVLDVETTGNKSAAELKRAVKTWLDRVEQHYGVKPILYTSYKFKLRYLNDSIFNSYPYWIAHYYVDSVRYEGPWHFWQHTDAGVVPGIEGNVDLNVFNGSLEALDSLTLQVASESR</sequence>
<dbReference type="Pfam" id="PF01183">
    <property type="entry name" value="Glyco_hydro_25"/>
    <property type="match status" value="1"/>
</dbReference>
<dbReference type="Gene3D" id="3.20.20.80">
    <property type="entry name" value="Glycosidases"/>
    <property type="match status" value="1"/>
</dbReference>
<name>A0A9D2HSN2_9BACE</name>
<proteinExistence type="inferred from homology"/>
<dbReference type="SUPFAM" id="SSF51445">
    <property type="entry name" value="(Trans)glycosidases"/>
    <property type="match status" value="1"/>
</dbReference>
<dbReference type="GO" id="GO:0003796">
    <property type="term" value="F:lysozyme activity"/>
    <property type="evidence" value="ECO:0007669"/>
    <property type="project" value="InterPro"/>
</dbReference>
<protein>
    <submittedName>
        <fullName evidence="6">Glycoside hydrolase family 25 protein</fullName>
    </submittedName>
</protein>
<dbReference type="PANTHER" id="PTHR34135:SF2">
    <property type="entry name" value="LYSOZYME"/>
    <property type="match status" value="1"/>
</dbReference>
<evidence type="ECO:0000256" key="1">
    <source>
        <dbReference type="ARBA" id="ARBA00010646"/>
    </source>
</evidence>
<evidence type="ECO:0000256" key="4">
    <source>
        <dbReference type="SAM" id="MobiDB-lite"/>
    </source>
</evidence>
<dbReference type="GO" id="GO:0009253">
    <property type="term" value="P:peptidoglycan catabolic process"/>
    <property type="evidence" value="ECO:0007669"/>
    <property type="project" value="InterPro"/>
</dbReference>
<dbReference type="GO" id="GO:0016998">
    <property type="term" value="P:cell wall macromolecule catabolic process"/>
    <property type="evidence" value="ECO:0007669"/>
    <property type="project" value="InterPro"/>
</dbReference>
<dbReference type="InterPro" id="IPR002053">
    <property type="entry name" value="Glyco_hydro_25"/>
</dbReference>
<dbReference type="PANTHER" id="PTHR34135">
    <property type="entry name" value="LYSOZYME"/>
    <property type="match status" value="1"/>
</dbReference>
<keyword evidence="5" id="KW-0812">Transmembrane</keyword>
<organism evidence="6 7">
    <name type="scientific">Candidatus Bacteroides avicola</name>
    <dbReference type="NCBI Taxonomy" id="2838468"/>
    <lineage>
        <taxon>Bacteria</taxon>
        <taxon>Pseudomonadati</taxon>
        <taxon>Bacteroidota</taxon>
        <taxon>Bacteroidia</taxon>
        <taxon>Bacteroidales</taxon>
        <taxon>Bacteroidaceae</taxon>
        <taxon>Bacteroides</taxon>
    </lineage>
</organism>
<dbReference type="EMBL" id="DWZI01000001">
    <property type="protein sequence ID" value="HJA84594.1"/>
    <property type="molecule type" value="Genomic_DNA"/>
</dbReference>
<keyword evidence="2 6" id="KW-0378">Hydrolase</keyword>
<dbReference type="CDD" id="cd06524">
    <property type="entry name" value="GH25_YegX-like"/>
    <property type="match status" value="1"/>
</dbReference>
<gene>
    <name evidence="6" type="ORF">H9950_00075</name>
</gene>
<dbReference type="InterPro" id="IPR017853">
    <property type="entry name" value="GH"/>
</dbReference>
<keyword evidence="5" id="KW-0472">Membrane</keyword>
<evidence type="ECO:0000313" key="6">
    <source>
        <dbReference type="EMBL" id="HJA84594.1"/>
    </source>
</evidence>
<feature type="region of interest" description="Disordered" evidence="4">
    <location>
        <begin position="1"/>
        <end position="29"/>
    </location>
</feature>
<dbReference type="AlphaFoldDB" id="A0A9D2HSN2"/>
<dbReference type="Proteomes" id="UP000823862">
    <property type="component" value="Unassembled WGS sequence"/>
</dbReference>